<dbReference type="AlphaFoldDB" id="A0A5B7CTR6"/>
<evidence type="ECO:0000313" key="1">
    <source>
        <dbReference type="EMBL" id="MPC12281.1"/>
    </source>
</evidence>
<keyword evidence="2" id="KW-1185">Reference proteome</keyword>
<organism evidence="1 2">
    <name type="scientific">Portunus trituberculatus</name>
    <name type="common">Swimming crab</name>
    <name type="synonym">Neptunus trituberculatus</name>
    <dbReference type="NCBI Taxonomy" id="210409"/>
    <lineage>
        <taxon>Eukaryota</taxon>
        <taxon>Metazoa</taxon>
        <taxon>Ecdysozoa</taxon>
        <taxon>Arthropoda</taxon>
        <taxon>Crustacea</taxon>
        <taxon>Multicrustacea</taxon>
        <taxon>Malacostraca</taxon>
        <taxon>Eumalacostraca</taxon>
        <taxon>Eucarida</taxon>
        <taxon>Decapoda</taxon>
        <taxon>Pleocyemata</taxon>
        <taxon>Brachyura</taxon>
        <taxon>Eubrachyura</taxon>
        <taxon>Portunoidea</taxon>
        <taxon>Portunidae</taxon>
        <taxon>Portuninae</taxon>
        <taxon>Portunus</taxon>
    </lineage>
</organism>
<evidence type="ECO:0000313" key="2">
    <source>
        <dbReference type="Proteomes" id="UP000324222"/>
    </source>
</evidence>
<sequence>MSVTYIPPTRRPKSSTHSNVISNWKGLKNGEGLSSTTTFTICTLAILHLQLACSHAYYNRLLHTHTSPWRGPV</sequence>
<protein>
    <submittedName>
        <fullName evidence="1">Uncharacterized protein</fullName>
    </submittedName>
</protein>
<accession>A0A5B7CTR6</accession>
<comment type="caution">
    <text evidence="1">The sequence shown here is derived from an EMBL/GenBank/DDBJ whole genome shotgun (WGS) entry which is preliminary data.</text>
</comment>
<name>A0A5B7CTR6_PORTR</name>
<dbReference type="EMBL" id="VSRR010000208">
    <property type="protein sequence ID" value="MPC12281.1"/>
    <property type="molecule type" value="Genomic_DNA"/>
</dbReference>
<reference evidence="1 2" key="1">
    <citation type="submission" date="2019-05" db="EMBL/GenBank/DDBJ databases">
        <title>Another draft genome of Portunus trituberculatus and its Hox gene families provides insights of decapod evolution.</title>
        <authorList>
            <person name="Jeong J.-H."/>
            <person name="Song I."/>
            <person name="Kim S."/>
            <person name="Choi T."/>
            <person name="Kim D."/>
            <person name="Ryu S."/>
            <person name="Kim W."/>
        </authorList>
    </citation>
    <scope>NUCLEOTIDE SEQUENCE [LARGE SCALE GENOMIC DNA]</scope>
    <source>
        <tissue evidence="1">Muscle</tissue>
    </source>
</reference>
<dbReference type="Proteomes" id="UP000324222">
    <property type="component" value="Unassembled WGS sequence"/>
</dbReference>
<gene>
    <name evidence="1" type="ORF">E2C01_004964</name>
</gene>
<proteinExistence type="predicted"/>